<feature type="compositionally biased region" description="Acidic residues" evidence="1">
    <location>
        <begin position="97"/>
        <end position="106"/>
    </location>
</feature>
<feature type="compositionally biased region" description="Basic and acidic residues" evidence="1">
    <location>
        <begin position="107"/>
        <end position="118"/>
    </location>
</feature>
<keyword evidence="3" id="KW-1185">Reference proteome</keyword>
<dbReference type="Proteomes" id="UP000663870">
    <property type="component" value="Unassembled WGS sequence"/>
</dbReference>
<evidence type="ECO:0000313" key="2">
    <source>
        <dbReference type="EMBL" id="CAF1619390.1"/>
    </source>
</evidence>
<accession>A0A816C7F5</accession>
<reference evidence="2" key="1">
    <citation type="submission" date="2021-02" db="EMBL/GenBank/DDBJ databases">
        <authorList>
            <person name="Nowell W R."/>
        </authorList>
    </citation>
    <scope>NUCLEOTIDE SEQUENCE</scope>
</reference>
<proteinExistence type="predicted"/>
<feature type="region of interest" description="Disordered" evidence="1">
    <location>
        <begin position="96"/>
        <end position="118"/>
    </location>
</feature>
<comment type="caution">
    <text evidence="2">The sequence shown here is derived from an EMBL/GenBank/DDBJ whole genome shotgun (WGS) entry which is preliminary data.</text>
</comment>
<evidence type="ECO:0000256" key="1">
    <source>
        <dbReference type="SAM" id="MobiDB-lite"/>
    </source>
</evidence>
<sequence length="118" mass="13396">MKSDHLSHEGRFVGLNSQAAEQAFQYISRAKFALRNFSFPHSTIMLLIMLHLLNCKMTGINSETIGVGFQYFGDIIKDFFPTPCIYERFGALNGEELNNDEDDDQSDLDHNVTSEDIT</sequence>
<gene>
    <name evidence="2" type="ORF">JXQ802_LOCUS50403</name>
</gene>
<dbReference type="AlphaFoldDB" id="A0A816C7F5"/>
<organism evidence="2 3">
    <name type="scientific">Rotaria sordida</name>
    <dbReference type="NCBI Taxonomy" id="392033"/>
    <lineage>
        <taxon>Eukaryota</taxon>
        <taxon>Metazoa</taxon>
        <taxon>Spiralia</taxon>
        <taxon>Gnathifera</taxon>
        <taxon>Rotifera</taxon>
        <taxon>Eurotatoria</taxon>
        <taxon>Bdelloidea</taxon>
        <taxon>Philodinida</taxon>
        <taxon>Philodinidae</taxon>
        <taxon>Rotaria</taxon>
    </lineage>
</organism>
<protein>
    <submittedName>
        <fullName evidence="2">Uncharacterized protein</fullName>
    </submittedName>
</protein>
<name>A0A816C7F5_9BILA</name>
<dbReference type="EMBL" id="CAJNOL010006565">
    <property type="protein sequence ID" value="CAF1619390.1"/>
    <property type="molecule type" value="Genomic_DNA"/>
</dbReference>
<evidence type="ECO:0000313" key="3">
    <source>
        <dbReference type="Proteomes" id="UP000663870"/>
    </source>
</evidence>